<evidence type="ECO:0000313" key="2">
    <source>
        <dbReference type="EMBL" id="KAI4540976.1"/>
    </source>
</evidence>
<proteinExistence type="predicted"/>
<dbReference type="EMBL" id="JAKZEL010000008">
    <property type="protein sequence ID" value="KAI4540976.1"/>
    <property type="molecule type" value="Genomic_DNA"/>
</dbReference>
<reference evidence="2" key="1">
    <citation type="submission" date="2022-03" db="EMBL/GenBank/DDBJ databases">
        <title>Genomic analyses of argali, domestic sheep and their hybrids provide insights into chromosomal evolution, heterosis and genetic basis of agronomic traits.</title>
        <authorList>
            <person name="Li M."/>
        </authorList>
    </citation>
    <scope>NUCLEOTIDE SEQUENCE</scope>
    <source>
        <strain evidence="2">CAU-MHL-2022a</strain>
        <tissue evidence="2">Skin</tissue>
    </source>
</reference>
<accession>A0AAD4U9K4</accession>
<name>A0AAD4U9K4_OVIAM</name>
<feature type="compositionally biased region" description="Basic and acidic residues" evidence="1">
    <location>
        <begin position="128"/>
        <end position="138"/>
    </location>
</feature>
<feature type="region of interest" description="Disordered" evidence="1">
    <location>
        <begin position="1"/>
        <end position="27"/>
    </location>
</feature>
<gene>
    <name evidence="2" type="ORF">MG293_008118</name>
</gene>
<organism evidence="2 3">
    <name type="scientific">Ovis ammon polii</name>
    <dbReference type="NCBI Taxonomy" id="230172"/>
    <lineage>
        <taxon>Eukaryota</taxon>
        <taxon>Metazoa</taxon>
        <taxon>Chordata</taxon>
        <taxon>Craniata</taxon>
        <taxon>Vertebrata</taxon>
        <taxon>Euteleostomi</taxon>
        <taxon>Mammalia</taxon>
        <taxon>Eutheria</taxon>
        <taxon>Laurasiatheria</taxon>
        <taxon>Artiodactyla</taxon>
        <taxon>Ruminantia</taxon>
        <taxon>Pecora</taxon>
        <taxon>Bovidae</taxon>
        <taxon>Caprinae</taxon>
        <taxon>Ovis</taxon>
    </lineage>
</organism>
<feature type="region of interest" description="Disordered" evidence="1">
    <location>
        <begin position="121"/>
        <end position="167"/>
    </location>
</feature>
<feature type="compositionally biased region" description="Basic residues" evidence="1">
    <location>
        <begin position="16"/>
        <end position="25"/>
    </location>
</feature>
<dbReference type="Proteomes" id="UP001214576">
    <property type="component" value="Unassembled WGS sequence"/>
</dbReference>
<protein>
    <submittedName>
        <fullName evidence="2">Uncharacterized protein</fullName>
    </submittedName>
</protein>
<sequence>MPPQRPSPLHLSSLLPKKKKKRPKQHVTTYPAKYIQICLPKEGKKRKTEKIIIMTIMLLDRCGFNPERKNIRSVYLLCDQVLVLFPLSLLPIAFWSFQQGKVTFKALRAAVRSRTYLGPPLGTGSLQTREKSARENRGELGAGASPRVRESGRAGSGGASSLRRSLTRSERAEPSWTLRVPLLKISHPNLLPYIPICSYTTKDFSLPRQ</sequence>
<comment type="caution">
    <text evidence="2">The sequence shown here is derived from an EMBL/GenBank/DDBJ whole genome shotgun (WGS) entry which is preliminary data.</text>
</comment>
<evidence type="ECO:0000313" key="3">
    <source>
        <dbReference type="Proteomes" id="UP001214576"/>
    </source>
</evidence>
<evidence type="ECO:0000256" key="1">
    <source>
        <dbReference type="SAM" id="MobiDB-lite"/>
    </source>
</evidence>
<dbReference type="AlphaFoldDB" id="A0AAD4U9K4"/>
<keyword evidence="3" id="KW-1185">Reference proteome</keyword>